<dbReference type="RefSeq" id="WP_344740500.1">
    <property type="nucleotide sequence ID" value="NZ_BAABAY010000001.1"/>
</dbReference>
<feature type="domain" description="Cupin type-2" evidence="1">
    <location>
        <begin position="62"/>
        <end position="129"/>
    </location>
</feature>
<comment type="caution">
    <text evidence="2">The sequence shown here is derived from an EMBL/GenBank/DDBJ whole genome shotgun (WGS) entry which is preliminary data.</text>
</comment>
<keyword evidence="3" id="KW-1185">Reference proteome</keyword>
<accession>A0ABW7MX88</accession>
<dbReference type="Proteomes" id="UP001610100">
    <property type="component" value="Unassembled WGS sequence"/>
</dbReference>
<sequence>MILLALSPLGFAQSDDNSTTEDSFTTSYDNPDLEWSAAPDFFPNCSFTVLHGSLTEPRLDFFFKMEPNTVAVRHTHNSAERMILISGELEVQYDNEEPVVLKAGHYAYGPAKKPHKAKCLEKEPCVLFVAMNEPFSAEPLTKMD</sequence>
<evidence type="ECO:0000313" key="2">
    <source>
        <dbReference type="EMBL" id="MFH6771446.1"/>
    </source>
</evidence>
<protein>
    <submittedName>
        <fullName evidence="2">Cupin domain-containing protein</fullName>
    </submittedName>
</protein>
<evidence type="ECO:0000259" key="1">
    <source>
        <dbReference type="Pfam" id="PF07883"/>
    </source>
</evidence>
<proteinExistence type="predicted"/>
<dbReference type="Pfam" id="PF07883">
    <property type="entry name" value="Cupin_2"/>
    <property type="match status" value="1"/>
</dbReference>
<organism evidence="2 3">
    <name type="scientific">Gaetbulibacter aestuarii</name>
    <dbReference type="NCBI Taxonomy" id="1502358"/>
    <lineage>
        <taxon>Bacteria</taxon>
        <taxon>Pseudomonadati</taxon>
        <taxon>Bacteroidota</taxon>
        <taxon>Flavobacteriia</taxon>
        <taxon>Flavobacteriales</taxon>
        <taxon>Flavobacteriaceae</taxon>
        <taxon>Gaetbulibacter</taxon>
    </lineage>
</organism>
<dbReference type="Gene3D" id="2.60.120.10">
    <property type="entry name" value="Jelly Rolls"/>
    <property type="match status" value="1"/>
</dbReference>
<evidence type="ECO:0000313" key="3">
    <source>
        <dbReference type="Proteomes" id="UP001610100"/>
    </source>
</evidence>
<dbReference type="InterPro" id="IPR014710">
    <property type="entry name" value="RmlC-like_jellyroll"/>
</dbReference>
<reference evidence="2 3" key="1">
    <citation type="submission" date="2024-02" db="EMBL/GenBank/DDBJ databases">
        <title>A Gaetbulibacter species isolated from tidal flats and genomic insights of their niches.</title>
        <authorList>
            <person name="Ye Y."/>
        </authorList>
    </citation>
    <scope>NUCLEOTIDE SEQUENCE [LARGE SCALE GENOMIC DNA]</scope>
    <source>
        <strain evidence="2 3">KYW382</strain>
    </source>
</reference>
<name>A0ABW7MX88_9FLAO</name>
<gene>
    <name evidence="2" type="ORF">V8G58_05815</name>
</gene>
<dbReference type="EMBL" id="JBAWKB010000001">
    <property type="protein sequence ID" value="MFH6771446.1"/>
    <property type="molecule type" value="Genomic_DNA"/>
</dbReference>
<dbReference type="InterPro" id="IPR011051">
    <property type="entry name" value="RmlC_Cupin_sf"/>
</dbReference>
<dbReference type="SUPFAM" id="SSF51182">
    <property type="entry name" value="RmlC-like cupins"/>
    <property type="match status" value="1"/>
</dbReference>
<dbReference type="InterPro" id="IPR013096">
    <property type="entry name" value="Cupin_2"/>
</dbReference>